<dbReference type="AlphaFoldDB" id="A0A5N0ED24"/>
<reference evidence="2 3" key="1">
    <citation type="submission" date="2019-09" db="EMBL/GenBank/DDBJ databases">
        <authorList>
            <person name="Wang X."/>
        </authorList>
    </citation>
    <scope>NUCLEOTIDE SEQUENCE [LARGE SCALE GENOMIC DNA]</scope>
    <source>
        <strain evidence="2 3">CICC 11023</strain>
    </source>
</reference>
<dbReference type="EMBL" id="VXLC01000008">
    <property type="protein sequence ID" value="KAA8887332.1"/>
    <property type="molecule type" value="Genomic_DNA"/>
</dbReference>
<name>A0A5N0ED24_9NOCA</name>
<evidence type="ECO:0000313" key="3">
    <source>
        <dbReference type="Proteomes" id="UP000323876"/>
    </source>
</evidence>
<dbReference type="InterPro" id="IPR036291">
    <property type="entry name" value="NAD(P)-bd_dom_sf"/>
</dbReference>
<dbReference type="SUPFAM" id="SSF51735">
    <property type="entry name" value="NAD(P)-binding Rossmann-fold domains"/>
    <property type="match status" value="1"/>
</dbReference>
<organism evidence="2 3">
    <name type="scientific">Nocardia colli</name>
    <dbReference type="NCBI Taxonomy" id="2545717"/>
    <lineage>
        <taxon>Bacteria</taxon>
        <taxon>Bacillati</taxon>
        <taxon>Actinomycetota</taxon>
        <taxon>Actinomycetes</taxon>
        <taxon>Mycobacteriales</taxon>
        <taxon>Nocardiaceae</taxon>
        <taxon>Nocardia</taxon>
    </lineage>
</organism>
<gene>
    <name evidence="2" type="ORF">F3087_20840</name>
</gene>
<keyword evidence="3" id="KW-1185">Reference proteome</keyword>
<dbReference type="Proteomes" id="UP000323876">
    <property type="component" value="Unassembled WGS sequence"/>
</dbReference>
<evidence type="ECO:0000259" key="1">
    <source>
        <dbReference type="Pfam" id="PF07993"/>
    </source>
</evidence>
<accession>A0A5N0ED24</accession>
<evidence type="ECO:0000313" key="2">
    <source>
        <dbReference type="EMBL" id="KAA8887332.1"/>
    </source>
</evidence>
<protein>
    <recommendedName>
        <fullName evidence="1">Thioester reductase (TE) domain-containing protein</fullName>
    </recommendedName>
</protein>
<dbReference type="Gene3D" id="3.40.50.720">
    <property type="entry name" value="NAD(P)-binding Rossmann-like Domain"/>
    <property type="match status" value="2"/>
</dbReference>
<comment type="caution">
    <text evidence="2">The sequence shown here is derived from an EMBL/GenBank/DDBJ whole genome shotgun (WGS) entry which is preliminary data.</text>
</comment>
<dbReference type="InterPro" id="IPR013120">
    <property type="entry name" value="FAR_NAD-bd"/>
</dbReference>
<sequence length="274" mass="29715">MTLELLEKTDAPIHLLVRDGDSAAEQRCLSALRAGDLTSAAVVGQLPAREITDVWHCAASLRFEDRSRYQLSKIAAEHLVAERDSMSTCIWRPSVVVGHSRTLSATNFTGRYGLVRECMRFERCAERILGARFLPKRVGACVDPTAEINLVPIDLVVQQAVSLSLRPGFAAGIVHLTNGSAPSVGDVVSVVAATAGVRELEFVTCPSSLTAIERRLDRTMGFYPAQGGGTKSFAQDVAEQYGAAIHFPMDVDYLRSLIDWYVDHAGLADKARAA</sequence>
<dbReference type="OrthoDB" id="9810734at2"/>
<proteinExistence type="predicted"/>
<feature type="domain" description="Thioester reductase (TE)" evidence="1">
    <location>
        <begin position="68"/>
        <end position="158"/>
    </location>
</feature>
<dbReference type="Pfam" id="PF07993">
    <property type="entry name" value="NAD_binding_4"/>
    <property type="match status" value="1"/>
</dbReference>